<dbReference type="PROSITE" id="PS50853">
    <property type="entry name" value="FN3"/>
    <property type="match status" value="1"/>
</dbReference>
<protein>
    <recommendedName>
        <fullName evidence="1">Fibronectin type-III domain-containing protein</fullName>
    </recommendedName>
</protein>
<dbReference type="CDD" id="cd00063">
    <property type="entry name" value="FN3"/>
    <property type="match status" value="1"/>
</dbReference>
<reference evidence="2" key="1">
    <citation type="submission" date="2021-03" db="EMBL/GenBank/DDBJ databases">
        <authorList>
            <person name="Bekaert M."/>
        </authorList>
    </citation>
    <scope>NUCLEOTIDE SEQUENCE</scope>
</reference>
<gene>
    <name evidence="2" type="ORF">MEDL_60269</name>
</gene>
<dbReference type="SUPFAM" id="SSF49265">
    <property type="entry name" value="Fibronectin type III"/>
    <property type="match status" value="1"/>
</dbReference>
<dbReference type="Gene3D" id="2.60.40.10">
    <property type="entry name" value="Immunoglobulins"/>
    <property type="match status" value="1"/>
</dbReference>
<dbReference type="InterPro" id="IPR036116">
    <property type="entry name" value="FN3_sf"/>
</dbReference>
<keyword evidence="3" id="KW-1185">Reference proteome</keyword>
<dbReference type="Pfam" id="PF00041">
    <property type="entry name" value="fn3"/>
    <property type="match status" value="1"/>
</dbReference>
<dbReference type="OrthoDB" id="6135318at2759"/>
<name>A0A8S3UW68_MYTED</name>
<accession>A0A8S3UW68</accession>
<organism evidence="2 3">
    <name type="scientific">Mytilus edulis</name>
    <name type="common">Blue mussel</name>
    <dbReference type="NCBI Taxonomy" id="6550"/>
    <lineage>
        <taxon>Eukaryota</taxon>
        <taxon>Metazoa</taxon>
        <taxon>Spiralia</taxon>
        <taxon>Lophotrochozoa</taxon>
        <taxon>Mollusca</taxon>
        <taxon>Bivalvia</taxon>
        <taxon>Autobranchia</taxon>
        <taxon>Pteriomorphia</taxon>
        <taxon>Mytilida</taxon>
        <taxon>Mytiloidea</taxon>
        <taxon>Mytilidae</taxon>
        <taxon>Mytilinae</taxon>
        <taxon>Mytilus</taxon>
    </lineage>
</organism>
<sequence length="157" mass="17917">MSYIFTSGAPDPPTNVIAICHVTSIKVSWKSKFNGGVNQTFRIHFVDSQTNISIHEDGINDMGENIFEKETLNPDTWYDIFIEAYNVYGTTKSTETTNCTTDQTHWLHQQPPAQCLQQQPPAQYLQQQPAHFLFNKPVQCFQQQPAQCIQNQPAKCH</sequence>
<comment type="caution">
    <text evidence="2">The sequence shown here is derived from an EMBL/GenBank/DDBJ whole genome shotgun (WGS) entry which is preliminary data.</text>
</comment>
<dbReference type="EMBL" id="CAJPWZ010002938">
    <property type="protein sequence ID" value="CAG2248416.1"/>
    <property type="molecule type" value="Genomic_DNA"/>
</dbReference>
<dbReference type="AlphaFoldDB" id="A0A8S3UW68"/>
<proteinExistence type="predicted"/>
<dbReference type="InterPro" id="IPR013783">
    <property type="entry name" value="Ig-like_fold"/>
</dbReference>
<dbReference type="Proteomes" id="UP000683360">
    <property type="component" value="Unassembled WGS sequence"/>
</dbReference>
<evidence type="ECO:0000313" key="3">
    <source>
        <dbReference type="Proteomes" id="UP000683360"/>
    </source>
</evidence>
<evidence type="ECO:0000313" key="2">
    <source>
        <dbReference type="EMBL" id="CAG2248416.1"/>
    </source>
</evidence>
<evidence type="ECO:0000259" key="1">
    <source>
        <dbReference type="PROSITE" id="PS50853"/>
    </source>
</evidence>
<feature type="domain" description="Fibronectin type-III" evidence="1">
    <location>
        <begin position="9"/>
        <end position="104"/>
    </location>
</feature>
<dbReference type="InterPro" id="IPR003961">
    <property type="entry name" value="FN3_dom"/>
</dbReference>